<dbReference type="PIRSF" id="PIRSF003169">
    <property type="entry name" value="STHK_DegS"/>
    <property type="match status" value="1"/>
</dbReference>
<dbReference type="PANTHER" id="PTHR24421">
    <property type="entry name" value="NITRATE/NITRITE SENSOR PROTEIN NARX-RELATED"/>
    <property type="match status" value="1"/>
</dbReference>
<keyword evidence="3 7" id="KW-0547">Nucleotide-binding</keyword>
<dbReference type="GO" id="GO:0004721">
    <property type="term" value="F:phosphoprotein phosphatase activity"/>
    <property type="evidence" value="ECO:0007669"/>
    <property type="project" value="UniProtKB-UniRule"/>
</dbReference>
<keyword evidence="7" id="KW-0963">Cytoplasm</keyword>
<keyword evidence="11" id="KW-1185">Reference proteome</keyword>
<name>A0A840DQH3_9BACL</name>
<sequence>MSSHKKLNAKALDKIVEKMINTVHDSKDEIFRIGEQSRQEHDRLLNELTETKRRVQQIIREADQLEVHARLARQRLSEVNRQFSRYSEEEIRETYEKAHDLQMKVTMIREQEKQLRLRRDELERRLAGLKETIQRADHLIGQITVVLNYLTSDFREVSEFIEGARQKQEFGLKIIEAQEEERKRLSREIHDGPAQLLAHVMMRSDLMERIIRERSAEEAIDEVRDFKKMVRSALYEVRRIIYDLRPMALDDLGLIPTLRKYLQTVEEYNKKTRISFVHIGEEKRLPARLEVAIFRLVQESVQNALKHADASEIEVKMEIKKNLLFLLVKDNGKGFDATEKKENAFGLIGMKERVELLEGTMNIRSQLGVGTTIFIQIPLNVEATEKGRNER</sequence>
<dbReference type="InterPro" id="IPR016381">
    <property type="entry name" value="Sig_transdc_His_kinase_DegS"/>
</dbReference>
<dbReference type="PROSITE" id="PS50109">
    <property type="entry name" value="HIS_KIN"/>
    <property type="match status" value="1"/>
</dbReference>
<evidence type="ECO:0000256" key="2">
    <source>
        <dbReference type="ARBA" id="ARBA00022679"/>
    </source>
</evidence>
<evidence type="ECO:0000256" key="5">
    <source>
        <dbReference type="ARBA" id="ARBA00022840"/>
    </source>
</evidence>
<accession>A0A840DQH3</accession>
<comment type="function">
    <text evidence="7">Member of the two-component regulatory system DegS/DegU, which plays an important role in the transition growth phase.</text>
</comment>
<evidence type="ECO:0000313" key="10">
    <source>
        <dbReference type="EMBL" id="MBB4073772.1"/>
    </source>
</evidence>
<protein>
    <recommendedName>
        <fullName evidence="7">Signal transduction histidine-protein kinase/phosphatase DegS</fullName>
        <ecNumber evidence="7">2.7.13.3</ecNumber>
        <ecNumber evidence="7">3.1.3.-</ecNumber>
    </recommendedName>
</protein>
<evidence type="ECO:0000256" key="8">
    <source>
        <dbReference type="SAM" id="Coils"/>
    </source>
</evidence>
<dbReference type="GO" id="GO:0005524">
    <property type="term" value="F:ATP binding"/>
    <property type="evidence" value="ECO:0007669"/>
    <property type="project" value="UniProtKB-UniRule"/>
</dbReference>
<dbReference type="RefSeq" id="WP_183184100.1">
    <property type="nucleotide sequence ID" value="NZ_BMNP01000006.1"/>
</dbReference>
<evidence type="ECO:0000256" key="3">
    <source>
        <dbReference type="ARBA" id="ARBA00022741"/>
    </source>
</evidence>
<dbReference type="EMBL" id="JACIDE010000008">
    <property type="protein sequence ID" value="MBB4073772.1"/>
    <property type="molecule type" value="Genomic_DNA"/>
</dbReference>
<evidence type="ECO:0000313" key="11">
    <source>
        <dbReference type="Proteomes" id="UP000559598"/>
    </source>
</evidence>
<feature type="domain" description="Histidine kinase" evidence="9">
    <location>
        <begin position="184"/>
        <end position="381"/>
    </location>
</feature>
<keyword evidence="6 7" id="KW-0902">Two-component regulatory system</keyword>
<keyword evidence="5 7" id="KW-0067">ATP-binding</keyword>
<comment type="subcellular location">
    <subcellularLocation>
        <location evidence="7">Cytoplasm</location>
    </subcellularLocation>
</comment>
<feature type="coiled-coil region" evidence="8">
    <location>
        <begin position="34"/>
        <end position="139"/>
    </location>
</feature>
<keyword evidence="2 7" id="KW-0808">Transferase</keyword>
<dbReference type="InterPro" id="IPR036890">
    <property type="entry name" value="HATPase_C_sf"/>
</dbReference>
<dbReference type="Gene3D" id="1.20.5.1930">
    <property type="match status" value="1"/>
</dbReference>
<dbReference type="PANTHER" id="PTHR24421:SF55">
    <property type="entry name" value="SENSOR HISTIDINE KINASE YDFH"/>
    <property type="match status" value="1"/>
</dbReference>
<dbReference type="GO" id="GO:0005737">
    <property type="term" value="C:cytoplasm"/>
    <property type="evidence" value="ECO:0007669"/>
    <property type="project" value="UniProtKB-SubCell"/>
</dbReference>
<dbReference type="InterPro" id="IPR050482">
    <property type="entry name" value="Sensor_HK_TwoCompSys"/>
</dbReference>
<dbReference type="InterPro" id="IPR008595">
    <property type="entry name" value="DegS"/>
</dbReference>
<comment type="catalytic activity">
    <reaction evidence="1 7">
        <text>ATP + protein L-histidine = ADP + protein N-phospho-L-histidine.</text>
        <dbReference type="EC" id="2.7.13.3"/>
    </reaction>
</comment>
<evidence type="ECO:0000256" key="7">
    <source>
        <dbReference type="PIRNR" id="PIRNR003169"/>
    </source>
</evidence>
<comment type="caution">
    <text evidence="10">The sequence shown here is derived from an EMBL/GenBank/DDBJ whole genome shotgun (WGS) entry which is preliminary data.</text>
</comment>
<dbReference type="Pfam" id="PF07730">
    <property type="entry name" value="HisKA_3"/>
    <property type="match status" value="1"/>
</dbReference>
<dbReference type="CDD" id="cd16917">
    <property type="entry name" value="HATPase_UhpB-NarQ-NarX-like"/>
    <property type="match status" value="1"/>
</dbReference>
<dbReference type="GO" id="GO:0016020">
    <property type="term" value="C:membrane"/>
    <property type="evidence" value="ECO:0007669"/>
    <property type="project" value="InterPro"/>
</dbReference>
<dbReference type="SMART" id="SM00387">
    <property type="entry name" value="HATPase_c"/>
    <property type="match status" value="1"/>
</dbReference>
<dbReference type="InterPro" id="IPR011712">
    <property type="entry name" value="Sig_transdc_His_kin_sub3_dim/P"/>
</dbReference>
<dbReference type="Proteomes" id="UP000559598">
    <property type="component" value="Unassembled WGS sequence"/>
</dbReference>
<dbReference type="GO" id="GO:0046983">
    <property type="term" value="F:protein dimerization activity"/>
    <property type="evidence" value="ECO:0007669"/>
    <property type="project" value="InterPro"/>
</dbReference>
<dbReference type="SUPFAM" id="SSF55874">
    <property type="entry name" value="ATPase domain of HSP90 chaperone/DNA topoisomerase II/histidine kinase"/>
    <property type="match status" value="1"/>
</dbReference>
<dbReference type="Pfam" id="PF05384">
    <property type="entry name" value="DegS"/>
    <property type="match status" value="1"/>
</dbReference>
<dbReference type="Gene3D" id="3.30.565.10">
    <property type="entry name" value="Histidine kinase-like ATPase, C-terminal domain"/>
    <property type="match status" value="1"/>
</dbReference>
<proteinExistence type="predicted"/>
<dbReference type="EC" id="3.1.3.-" evidence="7"/>
<keyword evidence="4 7" id="KW-0418">Kinase</keyword>
<evidence type="ECO:0000256" key="6">
    <source>
        <dbReference type="ARBA" id="ARBA00023012"/>
    </source>
</evidence>
<dbReference type="InterPro" id="IPR003594">
    <property type="entry name" value="HATPase_dom"/>
</dbReference>
<keyword evidence="7" id="KW-0378">Hydrolase</keyword>
<organism evidence="10 11">
    <name type="scientific">Anoxybacteroides voinovskiense</name>
    <dbReference type="NCBI Taxonomy" id="230470"/>
    <lineage>
        <taxon>Bacteria</taxon>
        <taxon>Bacillati</taxon>
        <taxon>Bacillota</taxon>
        <taxon>Bacilli</taxon>
        <taxon>Bacillales</taxon>
        <taxon>Anoxybacillaceae</taxon>
        <taxon>Anoxybacteroides</taxon>
    </lineage>
</organism>
<dbReference type="GO" id="GO:0000155">
    <property type="term" value="F:phosphorelay sensor kinase activity"/>
    <property type="evidence" value="ECO:0007669"/>
    <property type="project" value="UniProtKB-UniRule"/>
</dbReference>
<dbReference type="Pfam" id="PF02518">
    <property type="entry name" value="HATPase_c"/>
    <property type="match status" value="1"/>
</dbReference>
<evidence type="ECO:0000259" key="9">
    <source>
        <dbReference type="PROSITE" id="PS50109"/>
    </source>
</evidence>
<reference evidence="10 11" key="1">
    <citation type="submission" date="2020-08" db="EMBL/GenBank/DDBJ databases">
        <title>Genomic Encyclopedia of Type Strains, Phase IV (KMG-IV): sequencing the most valuable type-strain genomes for metagenomic binning, comparative biology and taxonomic classification.</title>
        <authorList>
            <person name="Goeker M."/>
        </authorList>
    </citation>
    <scope>NUCLEOTIDE SEQUENCE [LARGE SCALE GENOMIC DNA]</scope>
    <source>
        <strain evidence="10 11">DSM 17075</strain>
    </source>
</reference>
<evidence type="ECO:0000256" key="4">
    <source>
        <dbReference type="ARBA" id="ARBA00022777"/>
    </source>
</evidence>
<keyword evidence="8" id="KW-0175">Coiled coil</keyword>
<gene>
    <name evidence="10" type="ORF">GGR02_001534</name>
</gene>
<dbReference type="InterPro" id="IPR005467">
    <property type="entry name" value="His_kinase_dom"/>
</dbReference>
<dbReference type="EC" id="2.7.13.3" evidence="7"/>
<evidence type="ECO:0000256" key="1">
    <source>
        <dbReference type="ARBA" id="ARBA00000085"/>
    </source>
</evidence>
<dbReference type="AlphaFoldDB" id="A0A840DQH3"/>
<keyword evidence="7" id="KW-0904">Protein phosphatase</keyword>